<keyword evidence="2" id="KW-1185">Reference proteome</keyword>
<comment type="caution">
    <text evidence="1">The sequence shown here is derived from an EMBL/GenBank/DDBJ whole genome shotgun (WGS) entry which is preliminary data.</text>
</comment>
<evidence type="ECO:0000313" key="2">
    <source>
        <dbReference type="Proteomes" id="UP000013063"/>
    </source>
</evidence>
<reference evidence="1 2" key="1">
    <citation type="journal article" date="2013" name="Genome Announc.">
        <title>Draft Genome Sequence for Caulobacter sp. Strain OR37, a Bacterium Tolerant to Heavy Metals.</title>
        <authorList>
            <person name="Utturkar S.M."/>
            <person name="Bollmann A."/>
            <person name="Brzoska R.M."/>
            <person name="Klingeman D.M."/>
            <person name="Epstein S.E."/>
            <person name="Palumbo A.V."/>
            <person name="Brown S.D."/>
        </authorList>
    </citation>
    <scope>NUCLEOTIDE SEQUENCE [LARGE SCALE GENOMIC DNA]</scope>
    <source>
        <strain evidence="1 2">OR37</strain>
    </source>
</reference>
<gene>
    <name evidence="1" type="ORF">OR37_03831</name>
</gene>
<dbReference type="Proteomes" id="UP000013063">
    <property type="component" value="Unassembled WGS sequence"/>
</dbReference>
<protein>
    <submittedName>
        <fullName evidence="1">Uncharacterized protein</fullName>
    </submittedName>
</protein>
<sequence>MLPRGAGELPAAPAEGASWMMAALAPSGPLGHLPRNAGEDLV</sequence>
<dbReference type="EMBL" id="APMP01000036">
    <property type="protein sequence ID" value="ENZ80261.1"/>
    <property type="molecule type" value="Genomic_DNA"/>
</dbReference>
<name>R0CUR3_CAUVI</name>
<accession>R0CUR3</accession>
<proteinExistence type="predicted"/>
<evidence type="ECO:0000313" key="1">
    <source>
        <dbReference type="EMBL" id="ENZ80261.1"/>
    </source>
</evidence>
<dbReference type="AlphaFoldDB" id="R0CUR3"/>
<organism evidence="1 2">
    <name type="scientific">Caulobacter vibrioides OR37</name>
    <dbReference type="NCBI Taxonomy" id="1292034"/>
    <lineage>
        <taxon>Bacteria</taxon>
        <taxon>Pseudomonadati</taxon>
        <taxon>Pseudomonadota</taxon>
        <taxon>Alphaproteobacteria</taxon>
        <taxon>Caulobacterales</taxon>
        <taxon>Caulobacteraceae</taxon>
        <taxon>Caulobacter</taxon>
    </lineage>
</organism>